<dbReference type="Gene3D" id="1.20.1730.10">
    <property type="entry name" value="Sodium/glucose cotransporter"/>
    <property type="match status" value="1"/>
</dbReference>
<keyword evidence="14" id="KW-1185">Reference proteome</keyword>
<evidence type="ECO:0000256" key="6">
    <source>
        <dbReference type="ARBA" id="ARBA00022989"/>
    </source>
</evidence>
<dbReference type="GO" id="GO:0005886">
    <property type="term" value="C:plasma membrane"/>
    <property type="evidence" value="ECO:0007669"/>
    <property type="project" value="UniProtKB-SubCell"/>
</dbReference>
<feature type="transmembrane region" description="Helical" evidence="12">
    <location>
        <begin position="46"/>
        <end position="68"/>
    </location>
</feature>
<keyword evidence="3" id="KW-0813">Transport</keyword>
<evidence type="ECO:0000313" key="14">
    <source>
        <dbReference type="Proteomes" id="UP000325440"/>
    </source>
</evidence>
<dbReference type="Proteomes" id="UP000325440">
    <property type="component" value="Unassembled WGS sequence"/>
</dbReference>
<keyword evidence="6 12" id="KW-1133">Transmembrane helix</keyword>
<dbReference type="InterPro" id="IPR001734">
    <property type="entry name" value="Na/solute_symporter"/>
</dbReference>
<dbReference type="GO" id="GO:0006814">
    <property type="term" value="P:sodium ion transport"/>
    <property type="evidence" value="ECO:0007669"/>
    <property type="project" value="UniProtKB-KW"/>
</dbReference>
<reference evidence="13 14" key="1">
    <citation type="submission" date="2019-08" db="EMBL/GenBank/DDBJ databases">
        <authorList>
            <person name="Alioto T."/>
            <person name="Alioto T."/>
            <person name="Gomez Garrido J."/>
        </authorList>
    </citation>
    <scope>NUCLEOTIDE SEQUENCE [LARGE SCALE GENOMIC DNA]</scope>
</reference>
<name>A0A5E4MSP8_9HEMI</name>
<feature type="non-terminal residue" evidence="13">
    <location>
        <position position="366"/>
    </location>
</feature>
<feature type="transmembrane region" description="Helical" evidence="12">
    <location>
        <begin position="88"/>
        <end position="110"/>
    </location>
</feature>
<evidence type="ECO:0000256" key="4">
    <source>
        <dbReference type="ARBA" id="ARBA00022475"/>
    </source>
</evidence>
<keyword evidence="4" id="KW-1003">Cell membrane</keyword>
<dbReference type="EMBL" id="CABPRJ010000969">
    <property type="protein sequence ID" value="VVC33442.1"/>
    <property type="molecule type" value="Genomic_DNA"/>
</dbReference>
<evidence type="ECO:0000256" key="10">
    <source>
        <dbReference type="ARBA" id="ARBA00023201"/>
    </source>
</evidence>
<evidence type="ECO:0000313" key="13">
    <source>
        <dbReference type="EMBL" id="VVC33442.1"/>
    </source>
</evidence>
<evidence type="ECO:0000256" key="3">
    <source>
        <dbReference type="ARBA" id="ARBA00022448"/>
    </source>
</evidence>
<dbReference type="PROSITE" id="PS50283">
    <property type="entry name" value="NA_SOLUT_SYMP_3"/>
    <property type="match status" value="1"/>
</dbReference>
<feature type="transmembrane region" description="Helical" evidence="12">
    <location>
        <begin position="189"/>
        <end position="213"/>
    </location>
</feature>
<comment type="similarity">
    <text evidence="2 11">Belongs to the sodium:solute symporter (SSF) (TC 2.A.21) family.</text>
</comment>
<sequence>MHSIVFDYAVFLLLIALSFAVLIYSKISGPKEQTKADYVFASKGSVSMGAMLLSIARGFLGVKVFLGYPSEFYYRGSGMWETLYGMSLAFPLVLYFFLPVYFNLGITSVYQYLDMRFKSKMVRRLASATYYIRSILNLGVTVFTPCVALKTVMGLPYWFSIVLISSIAILFTVLGGLRSAILADAVQSLVMIGCSIVIIFHGFFIAKGPLNVFEVTKQRDRLDFFNFDLDPTIRVSTVSATLGQLFMSLSMFGCQQNFVQRYFSMDSQKQVEKALWLTIPLMIFLFSLSWIVGMVIFTVYADCDPRALGYITDIDEIVPFYVGDRFYFLPGFMGLVLASLFNSGLSDNLTDFVYSNIICTRHRNLW</sequence>
<feature type="transmembrane region" description="Helical" evidence="12">
    <location>
        <begin position="275"/>
        <end position="300"/>
    </location>
</feature>
<comment type="subcellular location">
    <subcellularLocation>
        <location evidence="1">Cell membrane</location>
        <topology evidence="1">Multi-pass membrane protein</topology>
    </subcellularLocation>
</comment>
<evidence type="ECO:0000256" key="7">
    <source>
        <dbReference type="ARBA" id="ARBA00023053"/>
    </source>
</evidence>
<dbReference type="OrthoDB" id="6132759at2759"/>
<organism evidence="13 14">
    <name type="scientific">Cinara cedri</name>
    <dbReference type="NCBI Taxonomy" id="506608"/>
    <lineage>
        <taxon>Eukaryota</taxon>
        <taxon>Metazoa</taxon>
        <taxon>Ecdysozoa</taxon>
        <taxon>Arthropoda</taxon>
        <taxon>Hexapoda</taxon>
        <taxon>Insecta</taxon>
        <taxon>Pterygota</taxon>
        <taxon>Neoptera</taxon>
        <taxon>Paraneoptera</taxon>
        <taxon>Hemiptera</taxon>
        <taxon>Sternorrhyncha</taxon>
        <taxon>Aphidomorpha</taxon>
        <taxon>Aphidoidea</taxon>
        <taxon>Aphididae</taxon>
        <taxon>Lachninae</taxon>
        <taxon>Cinara</taxon>
    </lineage>
</organism>
<evidence type="ECO:0000256" key="2">
    <source>
        <dbReference type="ARBA" id="ARBA00006434"/>
    </source>
</evidence>
<gene>
    <name evidence="13" type="ORF">CINCED_3A002200</name>
</gene>
<keyword evidence="8" id="KW-0406">Ion transport</keyword>
<evidence type="ECO:0000256" key="1">
    <source>
        <dbReference type="ARBA" id="ARBA00004651"/>
    </source>
</evidence>
<evidence type="ECO:0000256" key="12">
    <source>
        <dbReference type="SAM" id="Phobius"/>
    </source>
</evidence>
<dbReference type="PANTHER" id="PTHR42985:SF2">
    <property type="entry name" value="SODIUM-DEPENDENT MULTIVITAMIN TRANSPORTER"/>
    <property type="match status" value="1"/>
</dbReference>
<accession>A0A5E4MSP8</accession>
<keyword evidence="7" id="KW-0915">Sodium</keyword>
<keyword evidence="10" id="KW-0739">Sodium transport</keyword>
<feature type="transmembrane region" description="Helical" evidence="12">
    <location>
        <begin position="6"/>
        <end position="25"/>
    </location>
</feature>
<dbReference type="Pfam" id="PF00474">
    <property type="entry name" value="SSF"/>
    <property type="match status" value="1"/>
</dbReference>
<keyword evidence="9 12" id="KW-0472">Membrane</keyword>
<protein>
    <submittedName>
        <fullName evidence="13">Sodium/solute symporter</fullName>
    </submittedName>
</protein>
<feature type="transmembrane region" description="Helical" evidence="12">
    <location>
        <begin position="130"/>
        <end position="151"/>
    </location>
</feature>
<evidence type="ECO:0000256" key="9">
    <source>
        <dbReference type="ARBA" id="ARBA00023136"/>
    </source>
</evidence>
<evidence type="ECO:0000256" key="8">
    <source>
        <dbReference type="ARBA" id="ARBA00023065"/>
    </source>
</evidence>
<feature type="transmembrane region" description="Helical" evidence="12">
    <location>
        <begin position="326"/>
        <end position="345"/>
    </location>
</feature>
<dbReference type="AlphaFoldDB" id="A0A5E4MSP8"/>
<dbReference type="PANTHER" id="PTHR42985">
    <property type="entry name" value="SODIUM-COUPLED MONOCARBOXYLATE TRANSPORTER"/>
    <property type="match status" value="1"/>
</dbReference>
<evidence type="ECO:0000256" key="5">
    <source>
        <dbReference type="ARBA" id="ARBA00022692"/>
    </source>
</evidence>
<feature type="transmembrane region" description="Helical" evidence="12">
    <location>
        <begin position="233"/>
        <end position="254"/>
    </location>
</feature>
<proteinExistence type="inferred from homology"/>
<dbReference type="InterPro" id="IPR038377">
    <property type="entry name" value="Na/Glc_symporter_sf"/>
</dbReference>
<feature type="transmembrane region" description="Helical" evidence="12">
    <location>
        <begin position="157"/>
        <end position="177"/>
    </location>
</feature>
<keyword evidence="5 12" id="KW-0812">Transmembrane</keyword>
<dbReference type="InterPro" id="IPR051163">
    <property type="entry name" value="Sodium:Solute_Symporter_SSF"/>
</dbReference>
<dbReference type="GO" id="GO:0015293">
    <property type="term" value="F:symporter activity"/>
    <property type="evidence" value="ECO:0007669"/>
    <property type="project" value="TreeGrafter"/>
</dbReference>
<evidence type="ECO:0000256" key="11">
    <source>
        <dbReference type="RuleBase" id="RU362091"/>
    </source>
</evidence>